<dbReference type="AlphaFoldDB" id="A0A174Z2J3"/>
<organism evidence="2 4">
    <name type="scientific">[Eubacterium] siraeum</name>
    <dbReference type="NCBI Taxonomy" id="39492"/>
    <lineage>
        <taxon>Bacteria</taxon>
        <taxon>Bacillati</taxon>
        <taxon>Bacillota</taxon>
        <taxon>Clostridia</taxon>
        <taxon>Eubacteriales</taxon>
        <taxon>Oscillospiraceae</taxon>
        <taxon>Oscillospiraceae incertae sedis</taxon>
    </lineage>
</organism>
<keyword evidence="3" id="KW-0969">Cilium</keyword>
<dbReference type="EMBL" id="CZBY01000002">
    <property type="protein sequence ID" value="CUQ81625.1"/>
    <property type="molecule type" value="Genomic_DNA"/>
</dbReference>
<dbReference type="SUPFAM" id="SSF101498">
    <property type="entry name" value="Anti-sigma factor FlgM"/>
    <property type="match status" value="1"/>
</dbReference>
<sequence>MEIKNISGIVNVYNKIKLNSGKTKVAPAEKKTDKIEFNFARSVEAAKADLAAAVNENTSAERIEALSDSVASGSYDVSPEMIADSILMF</sequence>
<proteinExistence type="predicted"/>
<dbReference type="STRING" id="39492.ERS852540_00305"/>
<reference evidence="2 4" key="1">
    <citation type="submission" date="2015-09" db="EMBL/GenBank/DDBJ databases">
        <authorList>
            <consortium name="Pathogen Informatics"/>
        </authorList>
    </citation>
    <scope>NUCLEOTIDE SEQUENCE [LARGE SCALE GENOMIC DNA]</scope>
    <source>
        <strain evidence="2 4">2789STDY5834928</strain>
    </source>
</reference>
<feature type="domain" description="Anti-sigma-28 factor FlgM C-terminal" evidence="1">
    <location>
        <begin position="39"/>
        <end position="87"/>
    </location>
</feature>
<evidence type="ECO:0000313" key="2">
    <source>
        <dbReference type="EMBL" id="CUQ81625.1"/>
    </source>
</evidence>
<dbReference type="Proteomes" id="UP001210809">
    <property type="component" value="Unassembled WGS sequence"/>
</dbReference>
<dbReference type="InterPro" id="IPR031316">
    <property type="entry name" value="FlgM_C"/>
</dbReference>
<keyword evidence="3" id="KW-0966">Cell projection</keyword>
<dbReference type="Proteomes" id="UP000095662">
    <property type="component" value="Unassembled WGS sequence"/>
</dbReference>
<protein>
    <submittedName>
        <fullName evidence="2">Anti-sigma-28 factor, FlgM</fullName>
    </submittedName>
    <submittedName>
        <fullName evidence="3">Flagellar biosynthesis anti-sigma factor FlgM</fullName>
    </submittedName>
</protein>
<name>A0A174Z2J3_9FIRM</name>
<evidence type="ECO:0000313" key="4">
    <source>
        <dbReference type="Proteomes" id="UP000095662"/>
    </source>
</evidence>
<dbReference type="EMBL" id="JAQLXW010000004">
    <property type="protein sequence ID" value="MDB8003290.1"/>
    <property type="molecule type" value="Genomic_DNA"/>
</dbReference>
<evidence type="ECO:0000259" key="1">
    <source>
        <dbReference type="Pfam" id="PF04316"/>
    </source>
</evidence>
<dbReference type="InterPro" id="IPR035890">
    <property type="entry name" value="Anti-sigma-28_factor_FlgM_sf"/>
</dbReference>
<keyword evidence="3" id="KW-0282">Flagellum</keyword>
<evidence type="ECO:0000313" key="3">
    <source>
        <dbReference type="EMBL" id="MDB8003290.1"/>
    </source>
</evidence>
<gene>
    <name evidence="2" type="ORF">ERS852540_00305</name>
    <name evidence="3" type="ORF">PNE09_04310</name>
</gene>
<accession>A0A174Z2J3</accession>
<dbReference type="Pfam" id="PF04316">
    <property type="entry name" value="FlgM"/>
    <property type="match status" value="1"/>
</dbReference>
<reference evidence="3" key="2">
    <citation type="submission" date="2023-01" db="EMBL/GenBank/DDBJ databases">
        <title>Human gut microbiome strain richness.</title>
        <authorList>
            <person name="Chen-Liaw A."/>
        </authorList>
    </citation>
    <scope>NUCLEOTIDE SEQUENCE</scope>
    <source>
        <strain evidence="3">1001283st1_G1_1001283B150217_161031</strain>
    </source>
</reference>